<organism evidence="3 4">
    <name type="scientific">Azoarcus taiwanensis</name>
    <dbReference type="NCBI Taxonomy" id="666964"/>
    <lineage>
        <taxon>Bacteria</taxon>
        <taxon>Pseudomonadati</taxon>
        <taxon>Pseudomonadota</taxon>
        <taxon>Betaproteobacteria</taxon>
        <taxon>Rhodocyclales</taxon>
        <taxon>Zoogloeaceae</taxon>
        <taxon>Azoarcus</taxon>
    </lineage>
</organism>
<dbReference type="InterPro" id="IPR002744">
    <property type="entry name" value="MIP18-like"/>
</dbReference>
<feature type="domain" description="PaaD zinc beta ribbon" evidence="2">
    <location>
        <begin position="115"/>
        <end position="160"/>
    </location>
</feature>
<evidence type="ECO:0000313" key="3">
    <source>
        <dbReference type="EMBL" id="NMG02830.1"/>
    </source>
</evidence>
<dbReference type="PANTHER" id="PTHR42831">
    <property type="entry name" value="FE-S PROTEIN MATURATION AUXILIARY FACTOR YITW"/>
    <property type="match status" value="1"/>
</dbReference>
<reference evidence="3" key="1">
    <citation type="submission" date="2019-12" db="EMBL/GenBank/DDBJ databases">
        <title>Comparative genomics gives insights into the taxonomy of the Azoarcus-Aromatoleum group and reveals separate origins of nif in the plant-associated Azoarcus and non-plant-associated Aromatoleum sub-groups.</title>
        <authorList>
            <person name="Lafos M."/>
            <person name="Maluk M."/>
            <person name="Batista M."/>
            <person name="Junghare M."/>
            <person name="Carmona M."/>
            <person name="Faoro H."/>
            <person name="Cruz L.M."/>
            <person name="Battistoni F."/>
            <person name="De Souza E."/>
            <person name="Pedrosa F."/>
            <person name="Chen W.-M."/>
            <person name="Poole P.S."/>
            <person name="Dixon R.A."/>
            <person name="James E.K."/>
        </authorList>
    </citation>
    <scope>NUCLEOTIDE SEQUENCE</scope>
    <source>
        <strain evidence="3">NSC3</strain>
    </source>
</reference>
<dbReference type="NCBIfam" id="TIGR02159">
    <property type="entry name" value="PA_CoA_Oxy4"/>
    <property type="match status" value="1"/>
</dbReference>
<proteinExistence type="predicted"/>
<keyword evidence="4" id="KW-1185">Reference proteome</keyword>
<dbReference type="AlphaFoldDB" id="A0A972J9D2"/>
<evidence type="ECO:0000259" key="1">
    <source>
        <dbReference type="Pfam" id="PF01883"/>
    </source>
</evidence>
<dbReference type="RefSeq" id="WP_168987600.1">
    <property type="nucleotide sequence ID" value="NZ_CAWPHM010000258.1"/>
</dbReference>
<sequence length="162" mass="17912">MLTVAQAWKTLEDVPDPEIPVISVTELGIVREIEVTENGLKVVVTPTYSGCPATEVIAQSIREALLEAGAAQVNVETRLSPAWTTDWIVPAAREKLRAYGIVPPGERAANAPQPLRFHRPRLRCPRCGSDDTERLSEFGSTACKATYRCKTCLEPFEYFKPI</sequence>
<dbReference type="PANTHER" id="PTHR42831:SF3">
    <property type="entry name" value="1,2-PHENYLACETYL-COA EPOXIDASE, SUBUNIT D-RELATED"/>
    <property type="match status" value="1"/>
</dbReference>
<accession>A0A972J9D2</accession>
<feature type="domain" description="MIP18 family-like" evidence="1">
    <location>
        <begin position="6"/>
        <end position="76"/>
    </location>
</feature>
<evidence type="ECO:0000259" key="2">
    <source>
        <dbReference type="Pfam" id="PF23451"/>
    </source>
</evidence>
<name>A0A972J9D2_9RHOO</name>
<dbReference type="InterPro" id="IPR056572">
    <property type="entry name" value="Zn_ribbon_PaaD"/>
</dbReference>
<comment type="caution">
    <text evidence="3">The sequence shown here is derived from an EMBL/GenBank/DDBJ whole genome shotgun (WGS) entry which is preliminary data.</text>
</comment>
<protein>
    <submittedName>
        <fullName evidence="3">Phenylacetate-CoA oxygenase subunit PaaJ</fullName>
    </submittedName>
</protein>
<gene>
    <name evidence="3" type="primary">paaJ</name>
    <name evidence="3" type="ORF">GPA21_07580</name>
</gene>
<dbReference type="EMBL" id="WTVM01000034">
    <property type="protein sequence ID" value="NMG02830.1"/>
    <property type="molecule type" value="Genomic_DNA"/>
</dbReference>
<dbReference type="Pfam" id="PF01883">
    <property type="entry name" value="FeS_assembly_P"/>
    <property type="match status" value="1"/>
</dbReference>
<dbReference type="InterPro" id="IPR052339">
    <property type="entry name" value="Fe-S_Maturation_MIP18"/>
</dbReference>
<dbReference type="SUPFAM" id="SSF117916">
    <property type="entry name" value="Fe-S cluster assembly (FSCA) domain-like"/>
    <property type="match status" value="1"/>
</dbReference>
<dbReference type="InterPro" id="IPR034904">
    <property type="entry name" value="FSCA_dom_sf"/>
</dbReference>
<dbReference type="InterPro" id="IPR011883">
    <property type="entry name" value="PaaD-like"/>
</dbReference>
<evidence type="ECO:0000313" key="4">
    <source>
        <dbReference type="Proteomes" id="UP000599523"/>
    </source>
</evidence>
<dbReference type="Gene3D" id="3.30.300.130">
    <property type="entry name" value="Fe-S cluster assembly (FSCA)"/>
    <property type="match status" value="1"/>
</dbReference>
<dbReference type="Proteomes" id="UP000599523">
    <property type="component" value="Unassembled WGS sequence"/>
</dbReference>
<dbReference type="Pfam" id="PF23451">
    <property type="entry name" value="Zn_ribbon_PaaD"/>
    <property type="match status" value="1"/>
</dbReference>